<comment type="caution">
    <text evidence="3">The sequence shown here is derived from an EMBL/GenBank/DDBJ whole genome shotgun (WGS) entry which is preliminary data.</text>
</comment>
<feature type="compositionally biased region" description="Basic and acidic residues" evidence="2">
    <location>
        <begin position="267"/>
        <end position="285"/>
    </location>
</feature>
<evidence type="ECO:0000256" key="2">
    <source>
        <dbReference type="SAM" id="MobiDB-lite"/>
    </source>
</evidence>
<feature type="compositionally biased region" description="Basic and acidic residues" evidence="2">
    <location>
        <begin position="134"/>
        <end position="146"/>
    </location>
</feature>
<name>A0AAW1R5H3_9CHLO</name>
<gene>
    <name evidence="3" type="ORF">WJX72_002693</name>
</gene>
<keyword evidence="1" id="KW-0175">Coiled coil</keyword>
<dbReference type="EMBL" id="JALJOR010000001">
    <property type="protein sequence ID" value="KAK9828904.1"/>
    <property type="molecule type" value="Genomic_DNA"/>
</dbReference>
<evidence type="ECO:0000313" key="3">
    <source>
        <dbReference type="EMBL" id="KAK9828904.1"/>
    </source>
</evidence>
<feature type="coiled-coil region" evidence="1">
    <location>
        <begin position="169"/>
        <end position="251"/>
    </location>
</feature>
<dbReference type="AlphaFoldDB" id="A0AAW1R5H3"/>
<feature type="region of interest" description="Disordered" evidence="2">
    <location>
        <begin position="1"/>
        <end position="49"/>
    </location>
</feature>
<evidence type="ECO:0000256" key="1">
    <source>
        <dbReference type="SAM" id="Coils"/>
    </source>
</evidence>
<reference evidence="3 4" key="1">
    <citation type="journal article" date="2024" name="Nat. Commun.">
        <title>Phylogenomics reveals the evolutionary origins of lichenization in chlorophyte algae.</title>
        <authorList>
            <person name="Puginier C."/>
            <person name="Libourel C."/>
            <person name="Otte J."/>
            <person name="Skaloud P."/>
            <person name="Haon M."/>
            <person name="Grisel S."/>
            <person name="Petersen M."/>
            <person name="Berrin J.G."/>
            <person name="Delaux P.M."/>
            <person name="Dal Grande F."/>
            <person name="Keller J."/>
        </authorList>
    </citation>
    <scope>NUCLEOTIDE SEQUENCE [LARGE SCALE GENOMIC DNA]</scope>
    <source>
        <strain evidence="3 4">SAG 2043</strain>
    </source>
</reference>
<feature type="region of interest" description="Disordered" evidence="2">
    <location>
        <begin position="114"/>
        <end position="160"/>
    </location>
</feature>
<dbReference type="Proteomes" id="UP001489004">
    <property type="component" value="Unassembled WGS sequence"/>
</dbReference>
<feature type="compositionally biased region" description="Polar residues" evidence="2">
    <location>
        <begin position="114"/>
        <end position="125"/>
    </location>
</feature>
<accession>A0AAW1R5H3</accession>
<keyword evidence="4" id="KW-1185">Reference proteome</keyword>
<organism evidence="3 4">
    <name type="scientific">[Myrmecia] bisecta</name>
    <dbReference type="NCBI Taxonomy" id="41462"/>
    <lineage>
        <taxon>Eukaryota</taxon>
        <taxon>Viridiplantae</taxon>
        <taxon>Chlorophyta</taxon>
        <taxon>core chlorophytes</taxon>
        <taxon>Trebouxiophyceae</taxon>
        <taxon>Trebouxiales</taxon>
        <taxon>Trebouxiaceae</taxon>
        <taxon>Myrmecia</taxon>
    </lineage>
</organism>
<evidence type="ECO:0000313" key="4">
    <source>
        <dbReference type="Proteomes" id="UP001489004"/>
    </source>
</evidence>
<feature type="compositionally biased region" description="Polar residues" evidence="2">
    <location>
        <begin position="359"/>
        <end position="375"/>
    </location>
</feature>
<protein>
    <submittedName>
        <fullName evidence="3">Uncharacterized protein</fullName>
    </submittedName>
</protein>
<proteinExistence type="predicted"/>
<sequence length="424" mass="46439">MPAQHGAGSPPVHGSPEHVSRSAEGAHGFKTVDAGRASAAETTPRSRQHLDAQIQQLKAAYIANKITVQQFQSMLETLTAQAEQGLPFTAGLVAESSSDSLAELDPQSQKLHTLLQSPEKPTTSGRPRPSPVHRSAERPRSSHKEPQPTAPVILDLPGLQLGPHHSEELLNIENHQQLLRNQLAALVQEQQQEMTRKQQAMQQALQQLDAFKQQQHERFQQHVQQLQQQYQQQVQQLEADFQAQVEELKRDLAGQIEDERAACEQAIEAKRSDSDASDASMHEDAAGPSVTRTHHGAYETAPPSPASRLSQPAMRRQAQSASRPAGAARRLHYGRGVADEAASDSGHDSVDDEVAPHLQTPSRSAPTMPQAPLSTVPANLRRSPLKSAFREYRPCNCRATFGIPTSLRTFRAADLLDSDDDSES</sequence>
<feature type="region of interest" description="Disordered" evidence="2">
    <location>
        <begin position="267"/>
        <end position="375"/>
    </location>
</feature>
<dbReference type="SUPFAM" id="SSF58113">
    <property type="entry name" value="Apolipoprotein A-I"/>
    <property type="match status" value="1"/>
</dbReference>